<comment type="catalytic activity">
    <reaction evidence="10 11">
        <text>tRNA(His) + L-histidine + ATP = L-histidyl-tRNA(His) + AMP + diphosphate + H(+)</text>
        <dbReference type="Rhea" id="RHEA:17313"/>
        <dbReference type="Rhea" id="RHEA-COMP:9665"/>
        <dbReference type="Rhea" id="RHEA-COMP:9689"/>
        <dbReference type="ChEBI" id="CHEBI:15378"/>
        <dbReference type="ChEBI" id="CHEBI:30616"/>
        <dbReference type="ChEBI" id="CHEBI:33019"/>
        <dbReference type="ChEBI" id="CHEBI:57595"/>
        <dbReference type="ChEBI" id="CHEBI:78442"/>
        <dbReference type="ChEBI" id="CHEBI:78527"/>
        <dbReference type="ChEBI" id="CHEBI:456215"/>
        <dbReference type="EC" id="6.1.1.21"/>
    </reaction>
</comment>
<comment type="subcellular location">
    <subcellularLocation>
        <location evidence="1 11">Cytoplasm</location>
    </subcellularLocation>
</comment>
<dbReference type="Proteomes" id="UP001208682">
    <property type="component" value="Unassembled WGS sequence"/>
</dbReference>
<name>A0ABD4U4B6_STRAP</name>
<dbReference type="CDD" id="cd00773">
    <property type="entry name" value="HisRS-like_core"/>
    <property type="match status" value="1"/>
</dbReference>
<dbReference type="InterPro" id="IPR036621">
    <property type="entry name" value="Anticodon-bd_dom_sf"/>
</dbReference>
<keyword evidence="7 11" id="KW-0067">ATP-binding</keyword>
<dbReference type="Pfam" id="PF13393">
    <property type="entry name" value="tRNA-synt_His"/>
    <property type="match status" value="1"/>
</dbReference>
<dbReference type="EMBL" id="JAPAIP010000002">
    <property type="protein sequence ID" value="MCW1075896.1"/>
    <property type="molecule type" value="Genomic_DNA"/>
</dbReference>
<evidence type="ECO:0000256" key="11">
    <source>
        <dbReference type="HAMAP-Rule" id="MF_00127"/>
    </source>
</evidence>
<evidence type="ECO:0000256" key="3">
    <source>
        <dbReference type="ARBA" id="ARBA00011738"/>
    </source>
</evidence>
<feature type="binding site" evidence="12">
    <location>
        <position position="132"/>
    </location>
    <ligand>
        <name>L-histidine</name>
        <dbReference type="ChEBI" id="CHEBI:57595"/>
    </ligand>
</feature>
<feature type="domain" description="Aminoacyl-transfer RNA synthetases class-II family profile" evidence="13">
    <location>
        <begin position="23"/>
        <end position="324"/>
    </location>
</feature>
<dbReference type="GO" id="GO:0005737">
    <property type="term" value="C:cytoplasm"/>
    <property type="evidence" value="ECO:0007669"/>
    <property type="project" value="UniProtKB-SubCell"/>
</dbReference>
<evidence type="ECO:0000256" key="1">
    <source>
        <dbReference type="ARBA" id="ARBA00004496"/>
    </source>
</evidence>
<evidence type="ECO:0000313" key="14">
    <source>
        <dbReference type="EMBL" id="MCW1075896.1"/>
    </source>
</evidence>
<gene>
    <name evidence="11 14" type="primary">hisS</name>
    <name evidence="14" type="ORF">OJ589_01705</name>
</gene>
<feature type="binding site" evidence="12">
    <location>
        <position position="128"/>
    </location>
    <ligand>
        <name>L-histidine</name>
        <dbReference type="ChEBI" id="CHEBI:57595"/>
    </ligand>
</feature>
<dbReference type="EC" id="6.1.1.21" evidence="11"/>
<comment type="caution">
    <text evidence="14">The sequence shown here is derived from an EMBL/GenBank/DDBJ whole genome shotgun (WGS) entry which is preliminary data.</text>
</comment>
<evidence type="ECO:0000313" key="15">
    <source>
        <dbReference type="Proteomes" id="UP001208682"/>
    </source>
</evidence>
<dbReference type="GO" id="GO:0140096">
    <property type="term" value="F:catalytic activity, acting on a protein"/>
    <property type="evidence" value="ECO:0007669"/>
    <property type="project" value="UniProtKB-ARBA"/>
</dbReference>
<evidence type="ECO:0000256" key="9">
    <source>
        <dbReference type="ARBA" id="ARBA00023146"/>
    </source>
</evidence>
<dbReference type="InterPro" id="IPR041715">
    <property type="entry name" value="HisRS-like_core"/>
</dbReference>
<evidence type="ECO:0000256" key="5">
    <source>
        <dbReference type="ARBA" id="ARBA00022598"/>
    </source>
</evidence>
<feature type="binding site" evidence="12">
    <location>
        <begin position="263"/>
        <end position="264"/>
    </location>
    <ligand>
        <name>L-histidine</name>
        <dbReference type="ChEBI" id="CHEBI:57595"/>
    </ligand>
</feature>
<dbReference type="Gene3D" id="3.30.930.10">
    <property type="entry name" value="Bira Bifunctional Protein, Domain 2"/>
    <property type="match status" value="1"/>
</dbReference>
<dbReference type="AlphaFoldDB" id="A0ABD4U4B6"/>
<dbReference type="Pfam" id="PF03129">
    <property type="entry name" value="HGTP_anticodon"/>
    <property type="match status" value="1"/>
</dbReference>
<dbReference type="SUPFAM" id="SSF52954">
    <property type="entry name" value="Class II aaRS ABD-related"/>
    <property type="match status" value="1"/>
</dbReference>
<evidence type="ECO:0000259" key="13">
    <source>
        <dbReference type="PROSITE" id="PS50862"/>
    </source>
</evidence>
<organism evidence="14 15">
    <name type="scientific">Streptococcus anginosus</name>
    <dbReference type="NCBI Taxonomy" id="1328"/>
    <lineage>
        <taxon>Bacteria</taxon>
        <taxon>Bacillati</taxon>
        <taxon>Bacillota</taxon>
        <taxon>Bacilli</taxon>
        <taxon>Lactobacillales</taxon>
        <taxon>Streptococcaceae</taxon>
        <taxon>Streptococcus</taxon>
        <taxon>Streptococcus anginosus group</taxon>
    </lineage>
</organism>
<dbReference type="GO" id="GO:0004821">
    <property type="term" value="F:histidine-tRNA ligase activity"/>
    <property type="evidence" value="ECO:0007669"/>
    <property type="project" value="UniProtKB-UniRule"/>
</dbReference>
<dbReference type="FunFam" id="3.30.930.10:FF:000005">
    <property type="entry name" value="Histidine--tRNA ligase"/>
    <property type="match status" value="1"/>
</dbReference>
<dbReference type="Gene3D" id="3.40.50.800">
    <property type="entry name" value="Anticodon-binding domain"/>
    <property type="match status" value="1"/>
</dbReference>
<feature type="binding site" evidence="12">
    <location>
        <position position="259"/>
    </location>
    <ligand>
        <name>L-histidine</name>
        <dbReference type="ChEBI" id="CHEBI:57595"/>
    </ligand>
</feature>
<evidence type="ECO:0000256" key="7">
    <source>
        <dbReference type="ARBA" id="ARBA00022840"/>
    </source>
</evidence>
<dbReference type="InterPro" id="IPR033656">
    <property type="entry name" value="HisRS_anticodon"/>
</dbReference>
<evidence type="ECO:0000256" key="12">
    <source>
        <dbReference type="PIRSR" id="PIRSR001549-1"/>
    </source>
</evidence>
<dbReference type="CDD" id="cd00859">
    <property type="entry name" value="HisRS_anticodon"/>
    <property type="match status" value="1"/>
</dbReference>
<reference evidence="14 15" key="1">
    <citation type="submission" date="2022-10" db="EMBL/GenBank/DDBJ databases">
        <title>Comparative genomic study of S. anginosus.</title>
        <authorList>
            <person name="Prasad A."/>
            <person name="Ene A."/>
            <person name="Jablonska S."/>
            <person name="Du J."/>
            <person name="Wolfe A.J."/>
            <person name="Putonti C."/>
        </authorList>
    </citation>
    <scope>NUCLEOTIDE SEQUENCE [LARGE SCALE GENOMIC DNA]</scope>
    <source>
        <strain evidence="14 15">UMB1339</strain>
    </source>
</reference>
<dbReference type="PANTHER" id="PTHR43707">
    <property type="entry name" value="HISTIDYL-TRNA SYNTHETASE"/>
    <property type="match status" value="1"/>
</dbReference>
<keyword evidence="4 11" id="KW-0963">Cytoplasm</keyword>
<keyword evidence="6 11" id="KW-0547">Nucleotide-binding</keyword>
<accession>A0ABD4U4B6</accession>
<keyword evidence="9 11" id="KW-0030">Aminoacyl-tRNA synthetase</keyword>
<dbReference type="InterPro" id="IPR004154">
    <property type="entry name" value="Anticodon-bd"/>
</dbReference>
<dbReference type="PANTHER" id="PTHR43707:SF1">
    <property type="entry name" value="HISTIDINE--TRNA LIGASE, MITOCHONDRIAL-RELATED"/>
    <property type="match status" value="1"/>
</dbReference>
<evidence type="ECO:0000256" key="2">
    <source>
        <dbReference type="ARBA" id="ARBA00008226"/>
    </source>
</evidence>
<evidence type="ECO:0000256" key="8">
    <source>
        <dbReference type="ARBA" id="ARBA00022917"/>
    </source>
</evidence>
<evidence type="ECO:0000256" key="10">
    <source>
        <dbReference type="ARBA" id="ARBA00047639"/>
    </source>
</evidence>
<dbReference type="InterPro" id="IPR045864">
    <property type="entry name" value="aa-tRNA-synth_II/BPL/LPL"/>
</dbReference>
<dbReference type="InterPro" id="IPR004516">
    <property type="entry name" value="HisRS/HisZ"/>
</dbReference>
<evidence type="ECO:0000256" key="4">
    <source>
        <dbReference type="ARBA" id="ARBA00022490"/>
    </source>
</evidence>
<evidence type="ECO:0000256" key="6">
    <source>
        <dbReference type="ARBA" id="ARBA00022741"/>
    </source>
</evidence>
<dbReference type="PIRSF" id="PIRSF001549">
    <property type="entry name" value="His-tRNA_synth"/>
    <property type="match status" value="1"/>
</dbReference>
<dbReference type="InterPro" id="IPR015807">
    <property type="entry name" value="His-tRNA-ligase"/>
</dbReference>
<comment type="similarity">
    <text evidence="2 11">Belongs to the class-II aminoacyl-tRNA synthetase family.</text>
</comment>
<dbReference type="SUPFAM" id="SSF55681">
    <property type="entry name" value="Class II aaRS and biotin synthetases"/>
    <property type="match status" value="1"/>
</dbReference>
<sequence>MKLQKPKGTQDILPQESVKWQYVEEFARKTFKKYHYAEIRTPLFEHYEVISRSVGDTTDIVTKEMYDFYDKGDRHITLRPEGTAPVVRSYVENKLFAPEVQKPMKLYYMGSMFRYERPQAGRLREFHQIGVECFGSNNPATDVETIAMAAQFFNEIGIQGVTLQLNSLGNAESRAAYRQALIDYLTPLKDSLSKDSQRRLEENPLRVLDSKEKEDKLAVENAPSILDYLDEESQTHFQAVRSMLEALGIPYVINTNMVRGLDYYNHTIFEFTADVAGNELTICAGGRYDSLVAYFGGPETAGFGFGMGVERLLLVLEKQGIVLPLEDSLDVYVAVLGDGANNKALEIVQALRKQGFTAERDYLNRKLKAQFKSADTFSAKTLITLGESEIESNQVTVKNNQTREELTVSLNQIQKDFQTIFEQLGF</sequence>
<comment type="subunit">
    <text evidence="3 11">Homodimer.</text>
</comment>
<dbReference type="RefSeq" id="WP_070496855.1">
    <property type="nucleotide sequence ID" value="NZ_CP183189.1"/>
</dbReference>
<dbReference type="PROSITE" id="PS50862">
    <property type="entry name" value="AA_TRNA_LIGASE_II"/>
    <property type="match status" value="1"/>
</dbReference>
<keyword evidence="5 11" id="KW-0436">Ligase</keyword>
<dbReference type="NCBIfam" id="TIGR00442">
    <property type="entry name" value="hisS"/>
    <property type="match status" value="1"/>
</dbReference>
<proteinExistence type="inferred from homology"/>
<feature type="binding site" evidence="12">
    <location>
        <position position="114"/>
    </location>
    <ligand>
        <name>L-histidine</name>
        <dbReference type="ChEBI" id="CHEBI:57595"/>
    </ligand>
</feature>
<dbReference type="GO" id="GO:0016740">
    <property type="term" value="F:transferase activity"/>
    <property type="evidence" value="ECO:0007669"/>
    <property type="project" value="UniProtKB-ARBA"/>
</dbReference>
<dbReference type="GO" id="GO:0006427">
    <property type="term" value="P:histidyl-tRNA aminoacylation"/>
    <property type="evidence" value="ECO:0007669"/>
    <property type="project" value="UniProtKB-UniRule"/>
</dbReference>
<keyword evidence="8 11" id="KW-0648">Protein biosynthesis</keyword>
<feature type="binding site" evidence="12">
    <location>
        <begin position="81"/>
        <end position="83"/>
    </location>
    <ligand>
        <name>L-histidine</name>
        <dbReference type="ChEBI" id="CHEBI:57595"/>
    </ligand>
</feature>
<protein>
    <recommendedName>
        <fullName evidence="11">Histidine--tRNA ligase</fullName>
        <ecNumber evidence="11">6.1.1.21</ecNumber>
    </recommendedName>
    <alternativeName>
        <fullName evidence="11">Histidyl-tRNA synthetase</fullName>
        <shortName evidence="11">HisRS</shortName>
    </alternativeName>
</protein>
<dbReference type="InterPro" id="IPR006195">
    <property type="entry name" value="aa-tRNA-synth_II"/>
</dbReference>
<dbReference type="HAMAP" id="MF_00127">
    <property type="entry name" value="His_tRNA_synth"/>
    <property type="match status" value="1"/>
</dbReference>
<dbReference type="GO" id="GO:0005524">
    <property type="term" value="F:ATP binding"/>
    <property type="evidence" value="ECO:0007669"/>
    <property type="project" value="UniProtKB-UniRule"/>
</dbReference>